<gene>
    <name evidence="5" type="ORF">B0J12DRAFT_702703</name>
</gene>
<evidence type="ECO:0000256" key="2">
    <source>
        <dbReference type="ARBA" id="ARBA00023002"/>
    </source>
</evidence>
<keyword evidence="2" id="KW-0560">Oxidoreductase</keyword>
<dbReference type="EMBL" id="JAGTJR010000029">
    <property type="protein sequence ID" value="KAH7039411.1"/>
    <property type="molecule type" value="Genomic_DNA"/>
</dbReference>
<keyword evidence="6" id="KW-1185">Reference proteome</keyword>
<comment type="pathway">
    <text evidence="1">Mycotoxin biosynthesis.</text>
</comment>
<name>A0ABQ8G0H0_9PEZI</name>
<accession>A0ABQ8G0H0</accession>
<reference evidence="5 6" key="1">
    <citation type="journal article" date="2021" name="Nat. Commun.">
        <title>Genetic determinants of endophytism in the Arabidopsis root mycobiome.</title>
        <authorList>
            <person name="Mesny F."/>
            <person name="Miyauchi S."/>
            <person name="Thiergart T."/>
            <person name="Pickel B."/>
            <person name="Atanasova L."/>
            <person name="Karlsson M."/>
            <person name="Huettel B."/>
            <person name="Barry K.W."/>
            <person name="Haridas S."/>
            <person name="Chen C."/>
            <person name="Bauer D."/>
            <person name="Andreopoulos W."/>
            <person name="Pangilinan J."/>
            <person name="LaButti K."/>
            <person name="Riley R."/>
            <person name="Lipzen A."/>
            <person name="Clum A."/>
            <person name="Drula E."/>
            <person name="Henrissat B."/>
            <person name="Kohler A."/>
            <person name="Grigoriev I.V."/>
            <person name="Martin F.M."/>
            <person name="Hacquard S."/>
        </authorList>
    </citation>
    <scope>NUCLEOTIDE SEQUENCE [LARGE SCALE GENOMIC DNA]</scope>
    <source>
        <strain evidence="5 6">MPI-SDFR-AT-0080</strain>
    </source>
</reference>
<keyword evidence="4" id="KW-0812">Transmembrane</keyword>
<comment type="similarity">
    <text evidence="3">Belongs to the ustYa family.</text>
</comment>
<dbReference type="PANTHER" id="PTHR33365">
    <property type="entry name" value="YALI0B05434P"/>
    <property type="match status" value="1"/>
</dbReference>
<dbReference type="InterPro" id="IPR021765">
    <property type="entry name" value="UstYa-like"/>
</dbReference>
<protein>
    <submittedName>
        <fullName evidence="5">Uncharacterized protein</fullName>
    </submittedName>
</protein>
<evidence type="ECO:0000313" key="5">
    <source>
        <dbReference type="EMBL" id="KAH7039411.1"/>
    </source>
</evidence>
<dbReference type="PANTHER" id="PTHR33365:SF11">
    <property type="entry name" value="TAT PATHWAY SIGNAL SEQUENCE"/>
    <property type="match status" value="1"/>
</dbReference>
<evidence type="ECO:0000256" key="1">
    <source>
        <dbReference type="ARBA" id="ARBA00004685"/>
    </source>
</evidence>
<evidence type="ECO:0000313" key="6">
    <source>
        <dbReference type="Proteomes" id="UP000774617"/>
    </source>
</evidence>
<sequence length="226" mass="26412">MEDERESGLSDSLLSKNEFAQDHLRKRKTRCYYLLYYVLRYLFYTLWIYLIALTAFYTANASKQNVQKPGIRLGSLAEDESETVPFFDRIHVTFTNHSEYSLFGAKQDADVGLINKRWDELIPRGRGFIRVPKARQNALPTPMLDRRKGLPYWGITVFHQIHCLHIVYSDFVRLWRNGSAEHPEDHLEHCFEYLRLAIMCYSDTTLEGKDPFTERLQGTIGIGATH</sequence>
<organism evidence="5 6">
    <name type="scientific">Macrophomina phaseolina</name>
    <dbReference type="NCBI Taxonomy" id="35725"/>
    <lineage>
        <taxon>Eukaryota</taxon>
        <taxon>Fungi</taxon>
        <taxon>Dikarya</taxon>
        <taxon>Ascomycota</taxon>
        <taxon>Pezizomycotina</taxon>
        <taxon>Dothideomycetes</taxon>
        <taxon>Dothideomycetes incertae sedis</taxon>
        <taxon>Botryosphaeriales</taxon>
        <taxon>Botryosphaeriaceae</taxon>
        <taxon>Macrophomina</taxon>
    </lineage>
</organism>
<feature type="transmembrane region" description="Helical" evidence="4">
    <location>
        <begin position="34"/>
        <end position="57"/>
    </location>
</feature>
<evidence type="ECO:0000256" key="3">
    <source>
        <dbReference type="ARBA" id="ARBA00035112"/>
    </source>
</evidence>
<proteinExistence type="inferred from homology"/>
<keyword evidence="4" id="KW-0472">Membrane</keyword>
<dbReference type="Proteomes" id="UP000774617">
    <property type="component" value="Unassembled WGS sequence"/>
</dbReference>
<keyword evidence="4" id="KW-1133">Transmembrane helix</keyword>
<evidence type="ECO:0000256" key="4">
    <source>
        <dbReference type="SAM" id="Phobius"/>
    </source>
</evidence>
<comment type="caution">
    <text evidence="5">The sequence shown here is derived from an EMBL/GenBank/DDBJ whole genome shotgun (WGS) entry which is preliminary data.</text>
</comment>
<dbReference type="Pfam" id="PF11807">
    <property type="entry name" value="UstYa"/>
    <property type="match status" value="1"/>
</dbReference>